<dbReference type="InterPro" id="IPR040079">
    <property type="entry name" value="Glutathione_S-Trfase"/>
</dbReference>
<reference evidence="4" key="1">
    <citation type="submission" date="2021-12" db="EMBL/GenBank/DDBJ databases">
        <title>Discovery of the Pendulisporaceae a myxobacterial family with distinct sporulation behavior and unique specialized metabolism.</title>
        <authorList>
            <person name="Garcia R."/>
            <person name="Popoff A."/>
            <person name="Bader C.D."/>
            <person name="Loehr J."/>
            <person name="Walesch S."/>
            <person name="Walt C."/>
            <person name="Boldt J."/>
            <person name="Bunk B."/>
            <person name="Haeckl F.J.F.P.J."/>
            <person name="Gunesch A.P."/>
            <person name="Birkelbach J."/>
            <person name="Nuebel U."/>
            <person name="Pietschmann T."/>
            <person name="Bach T."/>
            <person name="Mueller R."/>
        </authorList>
    </citation>
    <scope>NUCLEOTIDE SEQUENCE</scope>
    <source>
        <strain evidence="4">MSr11367</strain>
    </source>
</reference>
<dbReference type="SFLD" id="SFLDS00019">
    <property type="entry name" value="Glutathione_Transferase_(cytos"/>
    <property type="match status" value="1"/>
</dbReference>
<dbReference type="Pfam" id="PF02798">
    <property type="entry name" value="GST_N"/>
    <property type="match status" value="1"/>
</dbReference>
<feature type="domain" description="GST C-terminal" evidence="3">
    <location>
        <begin position="85"/>
        <end position="210"/>
    </location>
</feature>
<proteinExistence type="inferred from homology"/>
<dbReference type="SFLD" id="SFLDG01150">
    <property type="entry name" value="Main.1:_Beta-like"/>
    <property type="match status" value="1"/>
</dbReference>
<protein>
    <submittedName>
        <fullName evidence="4">Glutathione S-transferase family protein</fullName>
    </submittedName>
</protein>
<sequence>MLKLYGFAPTRSIRVLWMLRELGLEFEYVNVDLRCGEARRPNFLEVNPAAKVPVLADGDFVLTESVAIVLYLAEKYPEKGLLPADLRERSEVLRWMLFTATELEQPLWRIVKHNTLYSPEKRIPAEIGNASDDFKDMAAVLEKHMANRQFVAGSKVTVADFVLAYTLDWANEAKLLETFPRLREYMSRMYARPAAPPRIVEAFASLPPPAN</sequence>
<organism evidence="4 5">
    <name type="scientific">Pendulispora rubella</name>
    <dbReference type="NCBI Taxonomy" id="2741070"/>
    <lineage>
        <taxon>Bacteria</taxon>
        <taxon>Pseudomonadati</taxon>
        <taxon>Myxococcota</taxon>
        <taxon>Myxococcia</taxon>
        <taxon>Myxococcales</taxon>
        <taxon>Sorangiineae</taxon>
        <taxon>Pendulisporaceae</taxon>
        <taxon>Pendulispora</taxon>
    </lineage>
</organism>
<dbReference type="InterPro" id="IPR036249">
    <property type="entry name" value="Thioredoxin-like_sf"/>
</dbReference>
<dbReference type="SFLD" id="SFLDG00358">
    <property type="entry name" value="Main_(cytGST)"/>
    <property type="match status" value="1"/>
</dbReference>
<evidence type="ECO:0000256" key="1">
    <source>
        <dbReference type="RuleBase" id="RU003494"/>
    </source>
</evidence>
<dbReference type="SUPFAM" id="SSF47616">
    <property type="entry name" value="GST C-terminal domain-like"/>
    <property type="match status" value="1"/>
</dbReference>
<name>A0ABZ2KXW4_9BACT</name>
<dbReference type="PANTHER" id="PTHR44051:SF8">
    <property type="entry name" value="GLUTATHIONE S-TRANSFERASE GSTA"/>
    <property type="match status" value="1"/>
</dbReference>
<feature type="domain" description="GST N-terminal" evidence="2">
    <location>
        <begin position="1"/>
        <end position="80"/>
    </location>
</feature>
<dbReference type="PROSITE" id="PS50404">
    <property type="entry name" value="GST_NTER"/>
    <property type="match status" value="1"/>
</dbReference>
<keyword evidence="5" id="KW-1185">Reference proteome</keyword>
<accession>A0ABZ2KXW4</accession>
<dbReference type="Proteomes" id="UP001374803">
    <property type="component" value="Chromosome"/>
</dbReference>
<evidence type="ECO:0000259" key="3">
    <source>
        <dbReference type="PROSITE" id="PS50405"/>
    </source>
</evidence>
<dbReference type="InterPro" id="IPR010987">
    <property type="entry name" value="Glutathione-S-Trfase_C-like"/>
</dbReference>
<dbReference type="RefSeq" id="WP_394833040.1">
    <property type="nucleotide sequence ID" value="NZ_CP089929.1"/>
</dbReference>
<dbReference type="CDD" id="cd03046">
    <property type="entry name" value="GST_N_GTT1_like"/>
    <property type="match status" value="1"/>
</dbReference>
<evidence type="ECO:0000313" key="5">
    <source>
        <dbReference type="Proteomes" id="UP001374803"/>
    </source>
</evidence>
<dbReference type="Gene3D" id="1.20.1050.10">
    <property type="match status" value="1"/>
</dbReference>
<dbReference type="PROSITE" id="PS50405">
    <property type="entry name" value="GST_CTER"/>
    <property type="match status" value="1"/>
</dbReference>
<dbReference type="InterPro" id="IPR036282">
    <property type="entry name" value="Glutathione-S-Trfase_C_sf"/>
</dbReference>
<gene>
    <name evidence="4" type="ORF">LVJ94_41710</name>
</gene>
<dbReference type="SUPFAM" id="SSF52833">
    <property type="entry name" value="Thioredoxin-like"/>
    <property type="match status" value="1"/>
</dbReference>
<dbReference type="EMBL" id="CP089983">
    <property type="protein sequence ID" value="WXB03410.1"/>
    <property type="molecule type" value="Genomic_DNA"/>
</dbReference>
<comment type="similarity">
    <text evidence="1">Belongs to the GST superfamily.</text>
</comment>
<dbReference type="CDD" id="cd03207">
    <property type="entry name" value="GST_C_8"/>
    <property type="match status" value="1"/>
</dbReference>
<evidence type="ECO:0000259" key="2">
    <source>
        <dbReference type="PROSITE" id="PS50404"/>
    </source>
</evidence>
<evidence type="ECO:0000313" key="4">
    <source>
        <dbReference type="EMBL" id="WXB03410.1"/>
    </source>
</evidence>
<dbReference type="Pfam" id="PF00043">
    <property type="entry name" value="GST_C"/>
    <property type="match status" value="1"/>
</dbReference>
<dbReference type="InterPro" id="IPR004045">
    <property type="entry name" value="Glutathione_S-Trfase_N"/>
</dbReference>
<dbReference type="PANTHER" id="PTHR44051">
    <property type="entry name" value="GLUTATHIONE S-TRANSFERASE-RELATED"/>
    <property type="match status" value="1"/>
</dbReference>
<dbReference type="InterPro" id="IPR004046">
    <property type="entry name" value="GST_C"/>
</dbReference>
<dbReference type="Gene3D" id="3.40.30.10">
    <property type="entry name" value="Glutaredoxin"/>
    <property type="match status" value="1"/>
</dbReference>